<dbReference type="InterPro" id="IPR050361">
    <property type="entry name" value="MPP/UQCRC_Complex"/>
</dbReference>
<dbReference type="SUPFAM" id="SSF63411">
    <property type="entry name" value="LuxS/MPP-like metallohydrolase"/>
    <property type="match status" value="2"/>
</dbReference>
<comment type="similarity">
    <text evidence="9">Belongs to the peptidase M16 family. UQCRC2/QCR2 subfamily.</text>
</comment>
<evidence type="ECO:0000259" key="13">
    <source>
        <dbReference type="Pfam" id="PF00675"/>
    </source>
</evidence>
<gene>
    <name evidence="14" type="ORF">DASB73_034930</name>
</gene>
<evidence type="ECO:0000256" key="4">
    <source>
        <dbReference type="ARBA" id="ARBA00022792"/>
    </source>
</evidence>
<keyword evidence="7" id="KW-0496">Mitochondrion</keyword>
<protein>
    <recommendedName>
        <fullName evidence="10">Cytochrome b-c1 complex subunit 2, mitochondrial</fullName>
    </recommendedName>
    <alternativeName>
        <fullName evidence="12">Complex III subunit 2</fullName>
    </alternativeName>
    <alternativeName>
        <fullName evidence="11">Core protein II</fullName>
    </alternativeName>
</protein>
<keyword evidence="3" id="KW-0679">Respiratory chain</keyword>
<evidence type="ECO:0000256" key="9">
    <source>
        <dbReference type="ARBA" id="ARBA00038146"/>
    </source>
</evidence>
<evidence type="ECO:0000256" key="6">
    <source>
        <dbReference type="ARBA" id="ARBA00022982"/>
    </source>
</evidence>
<dbReference type="GO" id="GO:0005743">
    <property type="term" value="C:mitochondrial inner membrane"/>
    <property type="evidence" value="ECO:0007669"/>
    <property type="project" value="UniProtKB-SubCell"/>
</dbReference>
<keyword evidence="4" id="KW-0999">Mitochondrion inner membrane</keyword>
<comment type="caution">
    <text evidence="14">The sequence shown here is derived from an EMBL/GenBank/DDBJ whole genome shotgun (WGS) entry which is preliminary data.</text>
</comment>
<dbReference type="AlphaFoldDB" id="A0AAV5RM77"/>
<dbReference type="Pfam" id="PF00675">
    <property type="entry name" value="Peptidase_M16"/>
    <property type="match status" value="1"/>
</dbReference>
<keyword evidence="15" id="KW-1185">Reference proteome</keyword>
<evidence type="ECO:0000256" key="1">
    <source>
        <dbReference type="ARBA" id="ARBA00004443"/>
    </source>
</evidence>
<keyword evidence="8" id="KW-0472">Membrane</keyword>
<reference evidence="14 15" key="1">
    <citation type="journal article" date="2023" name="Elife">
        <title>Identification of key yeast species and microbe-microbe interactions impacting larval growth of Drosophila in the wild.</title>
        <authorList>
            <person name="Mure A."/>
            <person name="Sugiura Y."/>
            <person name="Maeda R."/>
            <person name="Honda K."/>
            <person name="Sakurai N."/>
            <person name="Takahashi Y."/>
            <person name="Watada M."/>
            <person name="Katoh T."/>
            <person name="Gotoh A."/>
            <person name="Gotoh Y."/>
            <person name="Taniguchi I."/>
            <person name="Nakamura K."/>
            <person name="Hayashi T."/>
            <person name="Katayama T."/>
            <person name="Uemura T."/>
            <person name="Hattori Y."/>
        </authorList>
    </citation>
    <scope>NUCLEOTIDE SEQUENCE [LARGE SCALE GENOMIC DNA]</scope>
    <source>
        <strain evidence="14 15">SB-73</strain>
    </source>
</reference>
<sequence>MLRFPRFTRITSRSAQLASRSISTTAFEGNAALSELSLVVRAGSRDEPAPGVAHVLQKFAFNDTKARSGLRLQREAELLGGQFKTSLGKENLVLTAQFLREDLPYFVEALADTVSTPLYRDYQFVEEVVPLVQAEAELARKNPVYLATEAAYETAFRKGLANSVFASKTSPVSLDAVKEFGSQIFNESDVSLFARNVVESDLQEFSGKFFQNLPKKSASANTTRTATKFFSGESRIKANGKNAAVLAFPAAADASASLEVLKYVLGGNNIKWSRSYGLLNVLGDVHVSHAAHSDASLFIVSAHGSTPEKLSERLFSVAKELKQVAEKVDQELVSKAVASAKFAAAENYGTLASVLEKEIDLSKVTPESVSAAAKKLLSGNRVLSVVGSTQKLPHLDELL</sequence>
<keyword evidence="5" id="KW-0809">Transit peptide</keyword>
<evidence type="ECO:0000256" key="2">
    <source>
        <dbReference type="ARBA" id="ARBA00022448"/>
    </source>
</evidence>
<dbReference type="InterPro" id="IPR011249">
    <property type="entry name" value="Metalloenz_LuxS/M16"/>
</dbReference>
<accession>A0AAV5RM77</accession>
<dbReference type="Gene3D" id="3.30.830.10">
    <property type="entry name" value="Metalloenzyme, LuxS/M16 peptidase-like"/>
    <property type="match status" value="2"/>
</dbReference>
<evidence type="ECO:0000256" key="7">
    <source>
        <dbReference type="ARBA" id="ARBA00023128"/>
    </source>
</evidence>
<dbReference type="PANTHER" id="PTHR11851:SF209">
    <property type="entry name" value="CYTOCHROME B-C1 COMPLEX SUBUNIT 2, MITOCHONDRIAL"/>
    <property type="match status" value="1"/>
</dbReference>
<evidence type="ECO:0000313" key="15">
    <source>
        <dbReference type="Proteomes" id="UP001362899"/>
    </source>
</evidence>
<keyword evidence="6" id="KW-0249">Electron transport</keyword>
<evidence type="ECO:0000256" key="12">
    <source>
        <dbReference type="ARBA" id="ARBA00041778"/>
    </source>
</evidence>
<feature type="domain" description="Peptidase M16 N-terminal" evidence="13">
    <location>
        <begin position="31"/>
        <end position="165"/>
    </location>
</feature>
<proteinExistence type="inferred from homology"/>
<evidence type="ECO:0000256" key="11">
    <source>
        <dbReference type="ARBA" id="ARBA00041372"/>
    </source>
</evidence>
<dbReference type="InterPro" id="IPR011765">
    <property type="entry name" value="Pept_M16_N"/>
</dbReference>
<dbReference type="Proteomes" id="UP001362899">
    <property type="component" value="Unassembled WGS sequence"/>
</dbReference>
<evidence type="ECO:0000313" key="14">
    <source>
        <dbReference type="EMBL" id="GMM52530.1"/>
    </source>
</evidence>
<name>A0AAV5RM77_STABA</name>
<evidence type="ECO:0000256" key="5">
    <source>
        <dbReference type="ARBA" id="ARBA00022946"/>
    </source>
</evidence>
<dbReference type="EMBL" id="BTGC01000008">
    <property type="protein sequence ID" value="GMM52530.1"/>
    <property type="molecule type" value="Genomic_DNA"/>
</dbReference>
<evidence type="ECO:0000256" key="3">
    <source>
        <dbReference type="ARBA" id="ARBA00022660"/>
    </source>
</evidence>
<dbReference type="FunFam" id="3.30.830.10:FF:000021">
    <property type="entry name" value="Cytochrome b-c1 complex subunit 2"/>
    <property type="match status" value="1"/>
</dbReference>
<organism evidence="14 15">
    <name type="scientific">Starmerella bacillaris</name>
    <name type="common">Yeast</name>
    <name type="synonym">Candida zemplinina</name>
    <dbReference type="NCBI Taxonomy" id="1247836"/>
    <lineage>
        <taxon>Eukaryota</taxon>
        <taxon>Fungi</taxon>
        <taxon>Dikarya</taxon>
        <taxon>Ascomycota</taxon>
        <taxon>Saccharomycotina</taxon>
        <taxon>Dipodascomycetes</taxon>
        <taxon>Dipodascales</taxon>
        <taxon>Trichomonascaceae</taxon>
        <taxon>Starmerella</taxon>
    </lineage>
</organism>
<dbReference type="PANTHER" id="PTHR11851">
    <property type="entry name" value="METALLOPROTEASE"/>
    <property type="match status" value="1"/>
</dbReference>
<evidence type="ECO:0000256" key="10">
    <source>
        <dbReference type="ARBA" id="ARBA00040751"/>
    </source>
</evidence>
<keyword evidence="2" id="KW-0813">Transport</keyword>
<evidence type="ECO:0000256" key="8">
    <source>
        <dbReference type="ARBA" id="ARBA00023136"/>
    </source>
</evidence>
<dbReference type="GO" id="GO:0046872">
    <property type="term" value="F:metal ion binding"/>
    <property type="evidence" value="ECO:0007669"/>
    <property type="project" value="InterPro"/>
</dbReference>
<comment type="subcellular location">
    <subcellularLocation>
        <location evidence="1">Mitochondrion inner membrane</location>
        <topology evidence="1">Peripheral membrane protein</topology>
        <orientation evidence="1">Matrix side</orientation>
    </subcellularLocation>
</comment>